<dbReference type="RefSeq" id="WP_252110176.1">
    <property type="nucleotide sequence ID" value="NZ_JAMSCK010000001.1"/>
</dbReference>
<feature type="domain" description="Secretion system C-terminal sorting" evidence="2">
    <location>
        <begin position="528"/>
        <end position="603"/>
    </location>
</feature>
<comment type="caution">
    <text evidence="3">The sequence shown here is derived from an EMBL/GenBank/DDBJ whole genome shotgun (WGS) entry which is preliminary data.</text>
</comment>
<evidence type="ECO:0000313" key="3">
    <source>
        <dbReference type="EMBL" id="MCM8567746.1"/>
    </source>
</evidence>
<dbReference type="EMBL" id="JAMSCK010000001">
    <property type="protein sequence ID" value="MCM8567746.1"/>
    <property type="molecule type" value="Genomic_DNA"/>
</dbReference>
<proteinExistence type="predicted"/>
<feature type="non-terminal residue" evidence="3">
    <location>
        <position position="1"/>
    </location>
</feature>
<dbReference type="InterPro" id="IPR026444">
    <property type="entry name" value="Secre_tail"/>
</dbReference>
<keyword evidence="4" id="KW-1185">Reference proteome</keyword>
<reference evidence="3" key="1">
    <citation type="submission" date="2022-06" db="EMBL/GenBank/DDBJ databases">
        <title>Gramella sediminis sp. nov., isolated from deep-sea sediment of the Indian Ocean.</title>
        <authorList>
            <person name="Yang L."/>
        </authorList>
    </citation>
    <scope>NUCLEOTIDE SEQUENCE</scope>
    <source>
        <strain evidence="3">HMD3159</strain>
    </source>
</reference>
<dbReference type="NCBIfam" id="TIGR04183">
    <property type="entry name" value="Por_Secre_tail"/>
    <property type="match status" value="1"/>
</dbReference>
<dbReference type="Pfam" id="PF18962">
    <property type="entry name" value="Por_Secre_tail"/>
    <property type="match status" value="1"/>
</dbReference>
<evidence type="ECO:0000313" key="4">
    <source>
        <dbReference type="Proteomes" id="UP001155077"/>
    </source>
</evidence>
<gene>
    <name evidence="3" type="ORF">NE848_00005</name>
</gene>
<dbReference type="Proteomes" id="UP001155077">
    <property type="component" value="Unassembled WGS sequence"/>
</dbReference>
<sequence length="606" mass="65672">NAVYTPGSNDLSSGTVTLTLTTDDPDGPCDEASDTVVINFYDDPDAGENGNDQFCYGDESKSSINLIDLLNGSPDSGGDWEETSSILSGLTIGDGTNLDFSEVAPGTYTFVYTVEPDDQNSTCEPDNAEVTIVIDPLPVAPQIQTQLADCIGGDGSAAFSYADPEITQFYYRYKDANDPEAVFTSWTLYTGVVLLQPGSYTFEVKYTEDGCLSDEFTVNINKPQDTVVTLTPDVTQPDCATFLGTIEISNAAALGDLNYTVYTQGVALASYDDVKYPSGGFTGLEAGAYFITADSDNGCEFGSVEVTLLEPQCIECETAFAYDSETGICFDNYPDLIPNDSRWGWTNYYSEAGDYTLDLYAGAGQCDITKGTLVGAVNIIDNEDGTIDVQFIADPGYAMSSVHLYVGCEPLPYKKKGNNYEYTVAPGQYPQNPNGNIGYVTDYTIENIDVNGDFYVIGHVDICTSENTELITEVRSEAVPVNYTLNRRFSVMQSCIDFNGALSKTAETSSLTSSSLTESSEPLFTVAPNPFTSELNIGYLFDYTSDVSIQIFDLNGRLLATYTDTAVNSDSISSFSVDFKTRSGQIYIVRMTTDREIFTSKIVSGN</sequence>
<keyword evidence="1" id="KW-0732">Signal</keyword>
<name>A0ABT0YW97_9FLAO</name>
<evidence type="ECO:0000256" key="1">
    <source>
        <dbReference type="ARBA" id="ARBA00022729"/>
    </source>
</evidence>
<protein>
    <submittedName>
        <fullName evidence="3">T9SS type A sorting domain-containing protein</fullName>
    </submittedName>
</protein>
<accession>A0ABT0YW97</accession>
<organism evidence="3 4">
    <name type="scientific">Gramella jeungdoensis</name>
    <dbReference type="NCBI Taxonomy" id="708091"/>
    <lineage>
        <taxon>Bacteria</taxon>
        <taxon>Pseudomonadati</taxon>
        <taxon>Bacteroidota</taxon>
        <taxon>Flavobacteriia</taxon>
        <taxon>Flavobacteriales</taxon>
        <taxon>Flavobacteriaceae</taxon>
        <taxon>Christiangramia</taxon>
    </lineage>
</organism>
<evidence type="ECO:0000259" key="2">
    <source>
        <dbReference type="Pfam" id="PF18962"/>
    </source>
</evidence>